<keyword evidence="3 6" id="KW-0812">Transmembrane</keyword>
<evidence type="ECO:0000259" key="7">
    <source>
        <dbReference type="PROSITE" id="PS50928"/>
    </source>
</evidence>
<proteinExistence type="inferred from homology"/>
<evidence type="ECO:0000256" key="3">
    <source>
        <dbReference type="ARBA" id="ARBA00022692"/>
    </source>
</evidence>
<feature type="transmembrane region" description="Helical" evidence="6">
    <location>
        <begin position="78"/>
        <end position="97"/>
    </location>
</feature>
<reference evidence="8 9" key="1">
    <citation type="submission" date="2020-04" db="EMBL/GenBank/DDBJ databases">
        <title>Complete genome of a Psychrophilic, Marine, Gas Vacuolate Bacterium Polaromonas vacuolata KCTC 22033T.</title>
        <authorList>
            <person name="Hwang K."/>
            <person name="Kim K.M."/>
        </authorList>
    </citation>
    <scope>NUCLEOTIDE SEQUENCE [LARGE SCALE GENOMIC DNA]</scope>
    <source>
        <strain evidence="8 9">KCTC 22033</strain>
    </source>
</reference>
<dbReference type="RefSeq" id="WP_168923208.1">
    <property type="nucleotide sequence ID" value="NZ_CP051461.1"/>
</dbReference>
<organism evidence="8 9">
    <name type="scientific">Polaromonas vacuolata</name>
    <dbReference type="NCBI Taxonomy" id="37448"/>
    <lineage>
        <taxon>Bacteria</taxon>
        <taxon>Pseudomonadati</taxon>
        <taxon>Pseudomonadota</taxon>
        <taxon>Betaproteobacteria</taxon>
        <taxon>Burkholderiales</taxon>
        <taxon>Comamonadaceae</taxon>
        <taxon>Polaromonas</taxon>
    </lineage>
</organism>
<dbReference type="Pfam" id="PF00528">
    <property type="entry name" value="BPD_transp_1"/>
    <property type="match status" value="1"/>
</dbReference>
<evidence type="ECO:0000313" key="9">
    <source>
        <dbReference type="Proteomes" id="UP000502041"/>
    </source>
</evidence>
<feature type="transmembrane region" description="Helical" evidence="6">
    <location>
        <begin position="129"/>
        <end position="156"/>
    </location>
</feature>
<keyword evidence="9" id="KW-1185">Reference proteome</keyword>
<evidence type="ECO:0000256" key="1">
    <source>
        <dbReference type="ARBA" id="ARBA00004651"/>
    </source>
</evidence>
<dbReference type="SUPFAM" id="SSF161098">
    <property type="entry name" value="MetI-like"/>
    <property type="match status" value="1"/>
</dbReference>
<keyword evidence="2 6" id="KW-0813">Transport</keyword>
<dbReference type="CDD" id="cd06261">
    <property type="entry name" value="TM_PBP2"/>
    <property type="match status" value="1"/>
</dbReference>
<dbReference type="Gene3D" id="1.10.3720.10">
    <property type="entry name" value="MetI-like"/>
    <property type="match status" value="1"/>
</dbReference>
<dbReference type="InterPro" id="IPR051204">
    <property type="entry name" value="ABC_transp_perm/SBD"/>
</dbReference>
<feature type="domain" description="ABC transmembrane type-1" evidence="7">
    <location>
        <begin position="15"/>
        <end position="194"/>
    </location>
</feature>
<evidence type="ECO:0000313" key="8">
    <source>
        <dbReference type="EMBL" id="QJC57737.1"/>
    </source>
</evidence>
<dbReference type="GO" id="GO:0055085">
    <property type="term" value="P:transmembrane transport"/>
    <property type="evidence" value="ECO:0007669"/>
    <property type="project" value="InterPro"/>
</dbReference>
<sequence length="207" mass="22366">MQWLLANWPDVLIALWQHITISITALVISFALSLLIGMLTARRERLYAAVMTVTGIFYTLPTLALLAFLIPFFGLGRVNAIITMVAFSMMILIRSVVTGMREVSAEVLDAARGMGMSRWQIMRAIELPLALPLIIAGLRVAAVTIISVTVVAAFISAGGLGTLIFTGISNNHTAKIWTGALTVCALAVAVDILLALAEQKLRRRYAA</sequence>
<gene>
    <name evidence="8" type="primary">opuBB_2</name>
    <name evidence="8" type="ORF">HC248_03067</name>
</gene>
<dbReference type="AlphaFoldDB" id="A0A6H2HD95"/>
<evidence type="ECO:0000256" key="5">
    <source>
        <dbReference type="ARBA" id="ARBA00023136"/>
    </source>
</evidence>
<evidence type="ECO:0000256" key="2">
    <source>
        <dbReference type="ARBA" id="ARBA00022448"/>
    </source>
</evidence>
<dbReference type="EMBL" id="CP051461">
    <property type="protein sequence ID" value="QJC57737.1"/>
    <property type="molecule type" value="Genomic_DNA"/>
</dbReference>
<dbReference type="PANTHER" id="PTHR30177:SF4">
    <property type="entry name" value="OSMOPROTECTANT IMPORT PERMEASE PROTEIN OSMW"/>
    <property type="match status" value="1"/>
</dbReference>
<dbReference type="KEGG" id="pvac:HC248_03067"/>
<comment type="subcellular location">
    <subcellularLocation>
        <location evidence="1 6">Cell membrane</location>
        <topology evidence="1 6">Multi-pass membrane protein</topology>
    </subcellularLocation>
</comment>
<feature type="transmembrane region" description="Helical" evidence="6">
    <location>
        <begin position="15"/>
        <end position="39"/>
    </location>
</feature>
<keyword evidence="5 6" id="KW-0472">Membrane</keyword>
<keyword evidence="4 6" id="KW-1133">Transmembrane helix</keyword>
<name>A0A6H2HD95_9BURK</name>
<dbReference type="InterPro" id="IPR035906">
    <property type="entry name" value="MetI-like_sf"/>
</dbReference>
<evidence type="ECO:0000256" key="6">
    <source>
        <dbReference type="RuleBase" id="RU363032"/>
    </source>
</evidence>
<dbReference type="GO" id="GO:0031460">
    <property type="term" value="P:glycine betaine transport"/>
    <property type="evidence" value="ECO:0007669"/>
    <property type="project" value="TreeGrafter"/>
</dbReference>
<protein>
    <submittedName>
        <fullName evidence="8">Choline transport system permease protein OpuBB</fullName>
    </submittedName>
</protein>
<feature type="transmembrane region" description="Helical" evidence="6">
    <location>
        <begin position="176"/>
        <end position="197"/>
    </location>
</feature>
<dbReference type="Proteomes" id="UP000502041">
    <property type="component" value="Chromosome"/>
</dbReference>
<dbReference type="GO" id="GO:0005886">
    <property type="term" value="C:plasma membrane"/>
    <property type="evidence" value="ECO:0007669"/>
    <property type="project" value="UniProtKB-SubCell"/>
</dbReference>
<accession>A0A6H2HD95</accession>
<dbReference type="PANTHER" id="PTHR30177">
    <property type="entry name" value="GLYCINE BETAINE/L-PROLINE TRANSPORT SYSTEM PERMEASE PROTEIN PROW"/>
    <property type="match status" value="1"/>
</dbReference>
<dbReference type="InterPro" id="IPR000515">
    <property type="entry name" value="MetI-like"/>
</dbReference>
<dbReference type="PROSITE" id="PS50928">
    <property type="entry name" value="ABC_TM1"/>
    <property type="match status" value="1"/>
</dbReference>
<evidence type="ECO:0000256" key="4">
    <source>
        <dbReference type="ARBA" id="ARBA00022989"/>
    </source>
</evidence>
<comment type="similarity">
    <text evidence="6">Belongs to the binding-protein-dependent transport system permease family.</text>
</comment>
<feature type="transmembrane region" description="Helical" evidence="6">
    <location>
        <begin position="46"/>
        <end position="72"/>
    </location>
</feature>